<keyword evidence="13" id="KW-1185">Reference proteome</keyword>
<feature type="region of interest" description="Disordered" evidence="10">
    <location>
        <begin position="51"/>
        <end position="76"/>
    </location>
</feature>
<comment type="subcellular location">
    <subcellularLocation>
        <location evidence="1">Nucleus</location>
    </subcellularLocation>
</comment>
<dbReference type="GO" id="GO:0006952">
    <property type="term" value="P:defense response"/>
    <property type="evidence" value="ECO:0007669"/>
    <property type="project" value="UniProtKB-KW"/>
</dbReference>
<evidence type="ECO:0000313" key="13">
    <source>
        <dbReference type="Proteomes" id="UP001634393"/>
    </source>
</evidence>
<dbReference type="InterPro" id="IPR016177">
    <property type="entry name" value="DNA-bd_dom_sf"/>
</dbReference>
<feature type="compositionally biased region" description="Basic residues" evidence="10">
    <location>
        <begin position="58"/>
        <end position="70"/>
    </location>
</feature>
<dbReference type="PANTHER" id="PTHR31241">
    <property type="entry name" value="DEHYDRATION-RESPONSIVE ELEMENT-BINDING PROTEIN 2C"/>
    <property type="match status" value="1"/>
</dbReference>
<sequence>MGQIDQGSNISCQPVILTRKRKSRTRRDGTKGVVDKLARWKEYNVKLESLSNGEKPVRKAPAKGSKKGCMKGKGGPENSHCNYRGVRQRTWGKWVSEIREPNRGKRLWLGTFSTASEAARAYDEAARAMYGPCARLNFPSNSSSQGDTKDSSSRPTTSGCDSTGSGISEICYDDSKVKHEDGISPIDDKDEVCEVGIPSSAVKEEQDTGISKEFTWPSAVEKPLYLDNFVQDEMFSVDELLASLDSTPQHIWGNQNLAPNVGNNSAATVDMYSELRDPPHMEHTTGYDYGFDFLQPGREEDHNFSLNDLLYDLDSGVAP</sequence>
<keyword evidence="6" id="KW-0010">Activator</keyword>
<evidence type="ECO:0000256" key="7">
    <source>
        <dbReference type="ARBA" id="ARBA00023163"/>
    </source>
</evidence>
<keyword evidence="2" id="KW-0611">Plant defense</keyword>
<dbReference type="PANTHER" id="PTHR31241:SF62">
    <property type="entry name" value="DEHYDRATION-RESPONSIVE ELEMENT-BINDING PROTEIN 2D"/>
    <property type="match status" value="1"/>
</dbReference>
<dbReference type="InterPro" id="IPR001471">
    <property type="entry name" value="AP2/ERF_dom"/>
</dbReference>
<comment type="similarity">
    <text evidence="9">Belongs to the AP2/ERF transcription factor family. ERF subfamily.</text>
</comment>
<dbReference type="Pfam" id="PF00847">
    <property type="entry name" value="AP2"/>
    <property type="match status" value="1"/>
</dbReference>
<evidence type="ECO:0000259" key="11">
    <source>
        <dbReference type="PROSITE" id="PS51032"/>
    </source>
</evidence>
<feature type="region of interest" description="Disordered" evidence="10">
    <location>
        <begin position="1"/>
        <end position="32"/>
    </location>
</feature>
<dbReference type="CDD" id="cd00018">
    <property type="entry name" value="AP2"/>
    <property type="match status" value="1"/>
</dbReference>
<feature type="compositionally biased region" description="Polar residues" evidence="10">
    <location>
        <begin position="1"/>
        <end position="12"/>
    </location>
</feature>
<evidence type="ECO:0000256" key="4">
    <source>
        <dbReference type="ARBA" id="ARBA00023016"/>
    </source>
</evidence>
<dbReference type="PROSITE" id="PS51032">
    <property type="entry name" value="AP2_ERF"/>
    <property type="match status" value="1"/>
</dbReference>
<protein>
    <recommendedName>
        <fullName evidence="11">AP2/ERF domain-containing protein</fullName>
    </recommendedName>
</protein>
<evidence type="ECO:0000256" key="9">
    <source>
        <dbReference type="ARBA" id="ARBA00024343"/>
    </source>
</evidence>
<proteinExistence type="inferred from homology"/>
<keyword evidence="3" id="KW-0805">Transcription regulation</keyword>
<dbReference type="Proteomes" id="UP001634393">
    <property type="component" value="Unassembled WGS sequence"/>
</dbReference>
<dbReference type="SMART" id="SM00380">
    <property type="entry name" value="AP2"/>
    <property type="match status" value="1"/>
</dbReference>
<evidence type="ECO:0000256" key="2">
    <source>
        <dbReference type="ARBA" id="ARBA00022821"/>
    </source>
</evidence>
<organism evidence="12 13">
    <name type="scientific">Penstemon smallii</name>
    <dbReference type="NCBI Taxonomy" id="265156"/>
    <lineage>
        <taxon>Eukaryota</taxon>
        <taxon>Viridiplantae</taxon>
        <taxon>Streptophyta</taxon>
        <taxon>Embryophyta</taxon>
        <taxon>Tracheophyta</taxon>
        <taxon>Spermatophyta</taxon>
        <taxon>Magnoliopsida</taxon>
        <taxon>eudicotyledons</taxon>
        <taxon>Gunneridae</taxon>
        <taxon>Pentapetalae</taxon>
        <taxon>asterids</taxon>
        <taxon>lamiids</taxon>
        <taxon>Lamiales</taxon>
        <taxon>Plantaginaceae</taxon>
        <taxon>Cheloneae</taxon>
        <taxon>Penstemon</taxon>
    </lineage>
</organism>
<feature type="compositionally biased region" description="Polar residues" evidence="10">
    <location>
        <begin position="154"/>
        <end position="163"/>
    </location>
</feature>
<keyword evidence="7" id="KW-0804">Transcription</keyword>
<feature type="region of interest" description="Disordered" evidence="10">
    <location>
        <begin position="137"/>
        <end position="163"/>
    </location>
</feature>
<reference evidence="12 13" key="1">
    <citation type="submission" date="2024-12" db="EMBL/GenBank/DDBJ databases">
        <title>The unique morphological basis and parallel evolutionary history of personate flowers in Penstemon.</title>
        <authorList>
            <person name="Depatie T.H."/>
            <person name="Wessinger C.A."/>
        </authorList>
    </citation>
    <scope>NUCLEOTIDE SEQUENCE [LARGE SCALE GENOMIC DNA]</scope>
    <source>
        <strain evidence="12">WTNN_2</strain>
        <tissue evidence="12">Leaf</tissue>
    </source>
</reference>
<dbReference type="AlphaFoldDB" id="A0ABD3TCU9"/>
<accession>A0ABD3TCU9</accession>
<feature type="domain" description="AP2/ERF" evidence="11">
    <location>
        <begin position="82"/>
        <end position="139"/>
    </location>
</feature>
<dbReference type="EMBL" id="JBJXBP010000004">
    <property type="protein sequence ID" value="KAL3834801.1"/>
    <property type="molecule type" value="Genomic_DNA"/>
</dbReference>
<evidence type="ECO:0000256" key="3">
    <source>
        <dbReference type="ARBA" id="ARBA00023015"/>
    </source>
</evidence>
<dbReference type="GO" id="GO:0005634">
    <property type="term" value="C:nucleus"/>
    <property type="evidence" value="ECO:0007669"/>
    <property type="project" value="UniProtKB-SubCell"/>
</dbReference>
<keyword evidence="8" id="KW-0539">Nucleus</keyword>
<dbReference type="SUPFAM" id="SSF54171">
    <property type="entry name" value="DNA-binding domain"/>
    <property type="match status" value="1"/>
</dbReference>
<keyword evidence="4" id="KW-0346">Stress response</keyword>
<evidence type="ECO:0000256" key="10">
    <source>
        <dbReference type="SAM" id="MobiDB-lite"/>
    </source>
</evidence>
<gene>
    <name evidence="12" type="ORF">ACJIZ3_009537</name>
</gene>
<name>A0ABD3TCU9_9LAMI</name>
<dbReference type="Gene3D" id="3.30.730.10">
    <property type="entry name" value="AP2/ERF domain"/>
    <property type="match status" value="1"/>
</dbReference>
<dbReference type="FunFam" id="3.30.730.10:FF:000001">
    <property type="entry name" value="Ethylene-responsive transcription factor 2"/>
    <property type="match status" value="1"/>
</dbReference>
<evidence type="ECO:0000256" key="8">
    <source>
        <dbReference type="ARBA" id="ARBA00023242"/>
    </source>
</evidence>
<keyword evidence="5" id="KW-0238">DNA-binding</keyword>
<evidence type="ECO:0000256" key="6">
    <source>
        <dbReference type="ARBA" id="ARBA00023159"/>
    </source>
</evidence>
<dbReference type="GO" id="GO:0003677">
    <property type="term" value="F:DNA binding"/>
    <property type="evidence" value="ECO:0007669"/>
    <property type="project" value="UniProtKB-KW"/>
</dbReference>
<evidence type="ECO:0000313" key="12">
    <source>
        <dbReference type="EMBL" id="KAL3834801.1"/>
    </source>
</evidence>
<dbReference type="PRINTS" id="PR00367">
    <property type="entry name" value="ETHRSPELEMNT"/>
</dbReference>
<evidence type="ECO:0000256" key="1">
    <source>
        <dbReference type="ARBA" id="ARBA00004123"/>
    </source>
</evidence>
<comment type="caution">
    <text evidence="12">The sequence shown here is derived from an EMBL/GenBank/DDBJ whole genome shotgun (WGS) entry which is preliminary data.</text>
</comment>
<dbReference type="InterPro" id="IPR036955">
    <property type="entry name" value="AP2/ERF_dom_sf"/>
</dbReference>
<evidence type="ECO:0000256" key="5">
    <source>
        <dbReference type="ARBA" id="ARBA00023125"/>
    </source>
</evidence>